<dbReference type="InterPro" id="IPR014942">
    <property type="entry name" value="AbiEii"/>
</dbReference>
<dbReference type="RefSeq" id="WP_103588999.1">
    <property type="nucleotide sequence ID" value="NZ_CABPVA010000013.1"/>
</dbReference>
<evidence type="ECO:0000313" key="1">
    <source>
        <dbReference type="EMBL" id="QPH89387.1"/>
    </source>
</evidence>
<dbReference type="EMBL" id="CP060707">
    <property type="protein sequence ID" value="QPH89387.1"/>
    <property type="molecule type" value="Genomic_DNA"/>
</dbReference>
<protein>
    <submittedName>
        <fullName evidence="1">Nucleotidyl transferase AbiEii/AbiGii toxin family protein</fullName>
    </submittedName>
</protein>
<reference evidence="1 2" key="1">
    <citation type="journal article" date="2018" name="Emerg. Microbes Infect.">
        <title>Genomic analysis of oral Campylobacter concisus strains identified a potential bacterial molecular marker associated with active Crohn's disease.</title>
        <authorList>
            <person name="Liu F."/>
            <person name="Ma R."/>
            <person name="Tay C.Y.A."/>
            <person name="Octavia S."/>
            <person name="Lan R."/>
            <person name="Chung H.K.L."/>
            <person name="Riordan S.M."/>
            <person name="Grimm M.C."/>
            <person name="Leong R.W."/>
            <person name="Tanaka M.M."/>
            <person name="Connor S."/>
            <person name="Zhang L."/>
        </authorList>
    </citation>
    <scope>NUCLEOTIDE SEQUENCE [LARGE SCALE GENOMIC DNA]</scope>
    <source>
        <strain evidence="1 2">P1CDO2</strain>
    </source>
</reference>
<dbReference type="Gene3D" id="3.10.450.620">
    <property type="entry name" value="JHP933, nucleotidyltransferase-like core domain"/>
    <property type="match status" value="1"/>
</dbReference>
<gene>
    <name evidence="1" type="ORF">CVT00_06900</name>
</gene>
<organism evidence="1 2">
    <name type="scientific">Campylobacter concisus</name>
    <dbReference type="NCBI Taxonomy" id="199"/>
    <lineage>
        <taxon>Bacteria</taxon>
        <taxon>Pseudomonadati</taxon>
        <taxon>Campylobacterota</taxon>
        <taxon>Epsilonproteobacteria</taxon>
        <taxon>Campylobacterales</taxon>
        <taxon>Campylobacteraceae</taxon>
        <taxon>Campylobacter</taxon>
    </lineage>
</organism>
<dbReference type="Gene3D" id="1.20.58.1790">
    <property type="entry name" value="JHP933, helical tail domain"/>
    <property type="match status" value="1"/>
</dbReference>
<keyword evidence="1" id="KW-0808">Transferase</keyword>
<evidence type="ECO:0000313" key="2">
    <source>
        <dbReference type="Proteomes" id="UP000594508"/>
    </source>
</evidence>
<proteinExistence type="predicted"/>
<accession>A0A7S9RCS1</accession>
<sequence length="271" mass="31541">MLEQYQKDRVKLIKEILPYLGDTFVLKGGTALSLYYGLNRYSEDIDLDCTTNNMNFINKLKRHKDFSNWNINIKKDTDTVFRAMIDYGATSHYGSYPLKIEVSSRNKDLLRSKTLNFENINGVNVYCVDELIKMKGVAFSGRDKIRDFYDLGYLLQTYPDKFSKENLFGIREKIFYCGEDELNLLLKDESLQHKLISQDKIHITDTYTQDVLRRINTLLEPVIQRDATQSQKQQNDSSKAVLSRLGIAYVKKVESGVIKIKETKNTKEKER</sequence>
<dbReference type="Proteomes" id="UP000594508">
    <property type="component" value="Chromosome"/>
</dbReference>
<dbReference type="AlphaFoldDB" id="A0A7S9RCS1"/>
<dbReference type="Pfam" id="PF08843">
    <property type="entry name" value="AbiEii"/>
    <property type="match status" value="1"/>
</dbReference>
<name>A0A7S9RCS1_9BACT</name>
<dbReference type="GO" id="GO:0016740">
    <property type="term" value="F:transferase activity"/>
    <property type="evidence" value="ECO:0007669"/>
    <property type="project" value="UniProtKB-KW"/>
</dbReference>